<dbReference type="SMART" id="SM01092">
    <property type="entry name" value="CO_deh_flav_C"/>
    <property type="match status" value="1"/>
</dbReference>
<feature type="active site" description="Proton acceptor" evidence="18">
    <location>
        <position position="1231"/>
    </location>
</feature>
<dbReference type="SUPFAM" id="SSF56176">
    <property type="entry name" value="FAD-binding/transporter-associated domain-like"/>
    <property type="match status" value="1"/>
</dbReference>
<dbReference type="Gene3D" id="3.90.1170.50">
    <property type="entry name" value="Aldehyde oxidase/xanthine dehydrogenase, a/b hammerhead"/>
    <property type="match status" value="1"/>
</dbReference>
<dbReference type="InterPro" id="IPR005107">
    <property type="entry name" value="CO_DH_flav_C"/>
</dbReference>
<dbReference type="STRING" id="7176.B0X3W1"/>
<evidence type="ECO:0000256" key="11">
    <source>
        <dbReference type="ARBA" id="ARBA00023004"/>
    </source>
</evidence>
<evidence type="ECO:0000256" key="20">
    <source>
        <dbReference type="PIRSR" id="PIRSR000127-3"/>
    </source>
</evidence>
<keyword evidence="25" id="KW-1185">Reference proteome</keyword>
<dbReference type="AlphaFoldDB" id="B0X3W1"/>
<evidence type="ECO:0000256" key="8">
    <source>
        <dbReference type="ARBA" id="ARBA00022723"/>
    </source>
</evidence>
<dbReference type="InterPro" id="IPR006058">
    <property type="entry name" value="2Fe2S_fd_BS"/>
</dbReference>
<dbReference type="PROSITE" id="PS51085">
    <property type="entry name" value="2FE2S_FER_2"/>
    <property type="match status" value="1"/>
</dbReference>
<dbReference type="Pfam" id="PF02738">
    <property type="entry name" value="MoCoBD_1"/>
    <property type="match status" value="1"/>
</dbReference>
<evidence type="ECO:0000256" key="12">
    <source>
        <dbReference type="ARBA" id="ARBA00023014"/>
    </source>
</evidence>
<feature type="binding site" evidence="20">
    <location>
        <position position="141"/>
    </location>
    <ligand>
        <name>[2Fe-2S] cluster</name>
        <dbReference type="ChEBI" id="CHEBI:190135"/>
        <label>2</label>
    </ligand>
</feature>
<evidence type="ECO:0000256" key="1">
    <source>
        <dbReference type="ARBA" id="ARBA00001974"/>
    </source>
</evidence>
<dbReference type="InterPro" id="IPR036683">
    <property type="entry name" value="CO_DH_flav_C_dom_sf"/>
</dbReference>
<dbReference type="FunFam" id="3.30.365.10:FF:000001">
    <property type="entry name" value="Xanthine dehydrogenase oxidase"/>
    <property type="match status" value="1"/>
</dbReference>
<dbReference type="FunFam" id="3.30.465.10:FF:000013">
    <property type="entry name" value="Aldehyde oxidase"/>
    <property type="match status" value="1"/>
</dbReference>
<dbReference type="GO" id="GO:0071949">
    <property type="term" value="F:FAD binding"/>
    <property type="evidence" value="ECO:0007669"/>
    <property type="project" value="InterPro"/>
</dbReference>
<dbReference type="Gene3D" id="3.30.465.10">
    <property type="match status" value="1"/>
</dbReference>
<dbReference type="SUPFAM" id="SSF56003">
    <property type="entry name" value="Molybdenum cofactor-binding domain"/>
    <property type="match status" value="1"/>
</dbReference>
<evidence type="ECO:0000256" key="6">
    <source>
        <dbReference type="ARBA" id="ARBA00022630"/>
    </source>
</evidence>
<dbReference type="Pfam" id="PF03450">
    <property type="entry name" value="CO_deh_flav_C"/>
    <property type="match status" value="1"/>
</dbReference>
<protein>
    <recommendedName>
        <fullName evidence="17">Indole-3-acetaldehyde oxidase</fullName>
    </recommendedName>
</protein>
<feature type="domain" description="2Fe-2S ferredoxin-type" evidence="21">
    <location>
        <begin position="1"/>
        <end position="81"/>
    </location>
</feature>
<comment type="cofactor">
    <cofactor evidence="1 19">
        <name>FAD</name>
        <dbReference type="ChEBI" id="CHEBI:57692"/>
    </cofactor>
</comment>
<gene>
    <name evidence="24" type="primary">6047251</name>
    <name evidence="23" type="ORF">CpipJ_CPIJ013919</name>
</gene>
<dbReference type="Pfam" id="PF20256">
    <property type="entry name" value="MoCoBD_2"/>
    <property type="match status" value="1"/>
</dbReference>
<dbReference type="Gene3D" id="3.30.365.10">
    <property type="entry name" value="Aldehyde oxidase/xanthine dehydrogenase, molybdopterin binding domain"/>
    <property type="match status" value="4"/>
</dbReference>
<evidence type="ECO:0000256" key="13">
    <source>
        <dbReference type="ARBA" id="ARBA00023027"/>
    </source>
</evidence>
<dbReference type="Gene3D" id="1.10.150.120">
    <property type="entry name" value="[2Fe-2S]-binding domain"/>
    <property type="match status" value="1"/>
</dbReference>
<comment type="cofactor">
    <cofactor evidence="20">
        <name>Mo-molybdopterin</name>
        <dbReference type="ChEBI" id="CHEBI:71302"/>
    </cofactor>
    <text evidence="20">Binds 1 Mo-molybdopterin (Mo-MPT) cofactor per subunit.</text>
</comment>
<dbReference type="Proteomes" id="UP000002320">
    <property type="component" value="Unassembled WGS sequence"/>
</dbReference>
<comment type="subunit">
    <text evidence="4">Homodimer.</text>
</comment>
<evidence type="ECO:0000313" key="23">
    <source>
        <dbReference type="EMBL" id="EDS40038.1"/>
    </source>
</evidence>
<proteinExistence type="inferred from homology"/>
<keyword evidence="7 20" id="KW-0001">2Fe-2S</keyword>
<dbReference type="InterPro" id="IPR016166">
    <property type="entry name" value="FAD-bd_PCMH"/>
</dbReference>
<dbReference type="InterPro" id="IPR012675">
    <property type="entry name" value="Beta-grasp_dom_sf"/>
</dbReference>
<keyword evidence="12 20" id="KW-0411">Iron-sulfur</keyword>
<dbReference type="FunFam" id="3.10.20.30:FF:000012">
    <property type="entry name" value="Xanthine dehydrogenase/oxidase"/>
    <property type="match status" value="1"/>
</dbReference>
<dbReference type="InterPro" id="IPR016169">
    <property type="entry name" value="FAD-bd_PCMH_sub2"/>
</dbReference>
<dbReference type="Gene3D" id="3.10.20.30">
    <property type="match status" value="1"/>
</dbReference>
<evidence type="ECO:0000256" key="17">
    <source>
        <dbReference type="ARBA" id="ARBA00072265"/>
    </source>
</evidence>
<dbReference type="InterPro" id="IPR036010">
    <property type="entry name" value="2Fe-2S_ferredoxin-like_sf"/>
</dbReference>
<evidence type="ECO:0000256" key="9">
    <source>
        <dbReference type="ARBA" id="ARBA00022827"/>
    </source>
</evidence>
<comment type="subcellular location">
    <subcellularLocation>
        <location evidence="2">Peroxisome</location>
    </subcellularLocation>
</comment>
<dbReference type="Pfam" id="PF00941">
    <property type="entry name" value="FAD_binding_5"/>
    <property type="match status" value="1"/>
</dbReference>
<dbReference type="VEuPathDB" id="VectorBase:CQUJHB015002"/>
<evidence type="ECO:0000256" key="16">
    <source>
        <dbReference type="ARBA" id="ARBA00052415"/>
    </source>
</evidence>
<dbReference type="VEuPathDB" id="VectorBase:CPIJ013919"/>
<keyword evidence="8 20" id="KW-0479">Metal-binding</keyword>
<dbReference type="PROSITE" id="PS51387">
    <property type="entry name" value="FAD_PCMH"/>
    <property type="match status" value="1"/>
</dbReference>
<dbReference type="OMA" id="HWYWPKT"/>
<dbReference type="GO" id="GO:0005777">
    <property type="term" value="C:peroxisome"/>
    <property type="evidence" value="ECO:0007669"/>
    <property type="project" value="UniProtKB-SubCell"/>
</dbReference>
<dbReference type="InterPro" id="IPR046867">
    <property type="entry name" value="AldOxase/xan_DH_MoCoBD2"/>
</dbReference>
<keyword evidence="11 20" id="KW-0408">Iron</keyword>
<dbReference type="SUPFAM" id="SSF47741">
    <property type="entry name" value="CO dehydrogenase ISP C-domain like"/>
    <property type="match status" value="1"/>
</dbReference>
<dbReference type="EnsemblMetazoa" id="CPIJ013919-RA">
    <property type="protein sequence ID" value="CPIJ013919-PA"/>
    <property type="gene ID" value="CPIJ013919"/>
</dbReference>
<feature type="binding site" evidence="20">
    <location>
        <position position="795"/>
    </location>
    <ligand>
        <name>Mo-molybdopterin</name>
        <dbReference type="ChEBI" id="CHEBI:71302"/>
    </ligand>
    <ligandPart>
        <name>Mo</name>
        <dbReference type="ChEBI" id="CHEBI:28685"/>
    </ligandPart>
</feature>
<evidence type="ECO:0000256" key="4">
    <source>
        <dbReference type="ARBA" id="ARBA00011738"/>
    </source>
</evidence>
<dbReference type="OrthoDB" id="8300278at2759"/>
<dbReference type="FunCoup" id="B0X3W1">
    <property type="interactions" value="210"/>
</dbReference>
<dbReference type="InterPro" id="IPR001041">
    <property type="entry name" value="2Fe-2S_ferredoxin-type"/>
</dbReference>
<dbReference type="InterPro" id="IPR002346">
    <property type="entry name" value="Mopterin_DH_FAD-bd"/>
</dbReference>
<keyword evidence="5 20" id="KW-0500">Molybdenum</keyword>
<keyword evidence="13" id="KW-0520">NAD</keyword>
<accession>B0X3W1</accession>
<dbReference type="InterPro" id="IPR036318">
    <property type="entry name" value="FAD-bd_PCMH-like_sf"/>
</dbReference>
<dbReference type="Pfam" id="PF01799">
    <property type="entry name" value="Fer2_2"/>
    <property type="match status" value="1"/>
</dbReference>
<reference evidence="24" key="2">
    <citation type="submission" date="2021-02" db="UniProtKB">
        <authorList>
            <consortium name="EnsemblMetazoa"/>
        </authorList>
    </citation>
    <scope>IDENTIFICATION</scope>
    <source>
        <strain evidence="24">JHB</strain>
    </source>
</reference>
<dbReference type="Pfam" id="PF00111">
    <property type="entry name" value="Fer2"/>
    <property type="match status" value="1"/>
</dbReference>
<feature type="binding site" evidence="20">
    <location>
        <position position="33"/>
    </location>
    <ligand>
        <name>[2Fe-2S] cluster</name>
        <dbReference type="ChEBI" id="CHEBI:190135"/>
        <label>1</label>
    </ligand>
</feature>
<dbReference type="SMART" id="SM01008">
    <property type="entry name" value="Ald_Xan_dh_C"/>
    <property type="match status" value="1"/>
</dbReference>
<dbReference type="SUPFAM" id="SSF54665">
    <property type="entry name" value="CO dehydrogenase molybdoprotein N-domain-like"/>
    <property type="match status" value="1"/>
</dbReference>
<dbReference type="InterPro" id="IPR000674">
    <property type="entry name" value="Ald_Oxase/Xan_DH_a/b"/>
</dbReference>
<feature type="binding site" evidence="20">
    <location>
        <position position="41"/>
    </location>
    <ligand>
        <name>[2Fe-2S] cluster</name>
        <dbReference type="ChEBI" id="CHEBI:190135"/>
        <label>1</label>
    </ligand>
</feature>
<dbReference type="HOGENOM" id="CLU_001681_1_0_1"/>
<feature type="binding site" evidence="20">
    <location>
        <position position="139"/>
    </location>
    <ligand>
        <name>[2Fe-2S] cluster</name>
        <dbReference type="ChEBI" id="CHEBI:190135"/>
        <label>2</label>
    </ligand>
</feature>
<keyword evidence="14" id="KW-0576">Peroxisome</keyword>
<dbReference type="InterPro" id="IPR008274">
    <property type="entry name" value="AldOxase/xan_DH_MoCoBD1"/>
</dbReference>
<evidence type="ECO:0000259" key="22">
    <source>
        <dbReference type="PROSITE" id="PS51387"/>
    </source>
</evidence>
<evidence type="ECO:0000259" key="21">
    <source>
        <dbReference type="PROSITE" id="PS51085"/>
    </source>
</evidence>
<dbReference type="KEGG" id="cqu:CpipJ_CPIJ013919"/>
<dbReference type="InterPro" id="IPR036884">
    <property type="entry name" value="2Fe-2S-bd_dom_sf"/>
</dbReference>
<dbReference type="InParanoid" id="B0X3W1"/>
<comment type="catalytic activity">
    <reaction evidence="16">
        <text>indole-3-acetaldehyde + O2 + H2O = (indol-3-yl)acetate + H2O2 + H(+)</text>
        <dbReference type="Rhea" id="RHEA:16277"/>
        <dbReference type="ChEBI" id="CHEBI:15377"/>
        <dbReference type="ChEBI" id="CHEBI:15378"/>
        <dbReference type="ChEBI" id="CHEBI:15379"/>
        <dbReference type="ChEBI" id="CHEBI:16240"/>
        <dbReference type="ChEBI" id="CHEBI:18086"/>
        <dbReference type="ChEBI" id="CHEBI:30854"/>
        <dbReference type="EC" id="1.2.3.7"/>
    </reaction>
</comment>
<dbReference type="InterPro" id="IPR037165">
    <property type="entry name" value="AldOxase/xan_DH_Mopterin-bd_sf"/>
</dbReference>
<evidence type="ECO:0000256" key="5">
    <source>
        <dbReference type="ARBA" id="ARBA00022505"/>
    </source>
</evidence>
<feature type="domain" description="FAD-binding PCMH-type" evidence="22">
    <location>
        <begin position="198"/>
        <end position="410"/>
    </location>
</feature>
<comment type="cofactor">
    <cofactor evidence="15">
        <name>[2Fe-2S] cluster</name>
        <dbReference type="ChEBI" id="CHEBI:190135"/>
    </cofactor>
</comment>
<dbReference type="GO" id="GO:0005506">
    <property type="term" value="F:iron ion binding"/>
    <property type="evidence" value="ECO:0007669"/>
    <property type="project" value="InterPro"/>
</dbReference>
<dbReference type="eggNOG" id="KOG0430">
    <property type="taxonomic scope" value="Eukaryota"/>
</dbReference>
<dbReference type="FunFam" id="1.10.150.120:FF:000007">
    <property type="entry name" value="indole-3-acetaldehyde oxidase"/>
    <property type="match status" value="1"/>
</dbReference>
<dbReference type="GO" id="GO:0050302">
    <property type="term" value="F:indole-3-acetaldehyde oxidase activity"/>
    <property type="evidence" value="ECO:0007669"/>
    <property type="project" value="UniProtKB-EC"/>
</dbReference>
<reference evidence="23" key="1">
    <citation type="submission" date="2007-03" db="EMBL/GenBank/DDBJ databases">
        <title>Annotation of Culex pipiens quinquefasciatus.</title>
        <authorList>
            <consortium name="The Broad Institute Genome Sequencing Platform"/>
            <person name="Atkinson P.W."/>
            <person name="Hemingway J."/>
            <person name="Christensen B.M."/>
            <person name="Higgs S."/>
            <person name="Kodira C."/>
            <person name="Hannick L."/>
            <person name="Megy K."/>
            <person name="O'Leary S."/>
            <person name="Pearson M."/>
            <person name="Haas B.J."/>
            <person name="Mauceli E."/>
            <person name="Wortman J.R."/>
            <person name="Lee N.H."/>
            <person name="Guigo R."/>
            <person name="Stanke M."/>
            <person name="Alvarado L."/>
            <person name="Amedeo P."/>
            <person name="Antoine C.H."/>
            <person name="Arensburger P."/>
            <person name="Bidwell S.L."/>
            <person name="Crawford M."/>
            <person name="Camaro F."/>
            <person name="Devon K."/>
            <person name="Engels R."/>
            <person name="Hammond M."/>
            <person name="Howarth C."/>
            <person name="Koehrsen M."/>
            <person name="Lawson D."/>
            <person name="Montgomery P."/>
            <person name="Nene V."/>
            <person name="Nusbaum C."/>
            <person name="Puiu D."/>
            <person name="Romero-Severson J."/>
            <person name="Severson D.W."/>
            <person name="Shumway M."/>
            <person name="Sisk P."/>
            <person name="Stolte C."/>
            <person name="Zeng Q."/>
            <person name="Eisenstadt E."/>
            <person name="Fraser-Liggett C."/>
            <person name="Strausberg R."/>
            <person name="Galagan J."/>
            <person name="Birren B."/>
            <person name="Collins F.H."/>
        </authorList>
    </citation>
    <scope>NUCLEOTIDE SEQUENCE [LARGE SCALE GENOMIC DNA]</scope>
    <source>
        <strain evidence="23">JHB</strain>
    </source>
</reference>
<evidence type="ECO:0000256" key="18">
    <source>
        <dbReference type="PIRSR" id="PIRSR000127-1"/>
    </source>
</evidence>
<dbReference type="Pfam" id="PF01315">
    <property type="entry name" value="Ald_Xan_dh_C"/>
    <property type="match status" value="1"/>
</dbReference>
<dbReference type="Gene3D" id="3.30.390.50">
    <property type="entry name" value="CO dehydrogenase flavoprotein, C-terminal domain"/>
    <property type="match status" value="1"/>
</dbReference>
<feature type="binding site" evidence="20">
    <location>
        <position position="103"/>
    </location>
    <ligand>
        <name>[2Fe-2S] cluster</name>
        <dbReference type="ChEBI" id="CHEBI:190135"/>
        <label>2</label>
    </ligand>
</feature>
<dbReference type="InterPro" id="IPR036856">
    <property type="entry name" value="Ald_Oxase/Xan_DH_a/b_sf"/>
</dbReference>
<feature type="binding site" evidence="20">
    <location>
        <position position="106"/>
    </location>
    <ligand>
        <name>[2Fe-2S] cluster</name>
        <dbReference type="ChEBI" id="CHEBI:190135"/>
        <label>2</label>
    </ligand>
</feature>
<evidence type="ECO:0000256" key="10">
    <source>
        <dbReference type="ARBA" id="ARBA00023002"/>
    </source>
</evidence>
<dbReference type="FunFam" id="3.30.365.10:FF:000008">
    <property type="entry name" value="Aldehyde oxidase1"/>
    <property type="match status" value="1"/>
</dbReference>
<dbReference type="SUPFAM" id="SSF54292">
    <property type="entry name" value="2Fe-2S ferredoxin-like"/>
    <property type="match status" value="1"/>
</dbReference>
<dbReference type="GO" id="GO:0051537">
    <property type="term" value="F:2 iron, 2 sulfur cluster binding"/>
    <property type="evidence" value="ECO:0007669"/>
    <property type="project" value="UniProtKB-KW"/>
</dbReference>
<evidence type="ECO:0000256" key="2">
    <source>
        <dbReference type="ARBA" id="ARBA00004275"/>
    </source>
</evidence>
<dbReference type="PIRSF" id="PIRSF000127">
    <property type="entry name" value="Xanthine_DH"/>
    <property type="match status" value="1"/>
</dbReference>
<keyword evidence="9 19" id="KW-0274">FAD</keyword>
<organism>
    <name type="scientific">Culex quinquefasciatus</name>
    <name type="common">Southern house mosquito</name>
    <name type="synonym">Culex pungens</name>
    <dbReference type="NCBI Taxonomy" id="7176"/>
    <lineage>
        <taxon>Eukaryota</taxon>
        <taxon>Metazoa</taxon>
        <taxon>Ecdysozoa</taxon>
        <taxon>Arthropoda</taxon>
        <taxon>Hexapoda</taxon>
        <taxon>Insecta</taxon>
        <taxon>Pterygota</taxon>
        <taxon>Neoptera</taxon>
        <taxon>Endopterygota</taxon>
        <taxon>Diptera</taxon>
        <taxon>Nematocera</taxon>
        <taxon>Culicoidea</taxon>
        <taxon>Culicidae</taxon>
        <taxon>Culicinae</taxon>
        <taxon>Culicini</taxon>
        <taxon>Culex</taxon>
        <taxon>Culex</taxon>
    </lineage>
</organism>
<comment type="cofactor">
    <cofactor evidence="20">
        <name>[2Fe-2S] cluster</name>
        <dbReference type="ChEBI" id="CHEBI:190135"/>
    </cofactor>
    <text evidence="20">Binds 2 [2Fe-2S] clusters.</text>
</comment>
<dbReference type="SUPFAM" id="SSF55447">
    <property type="entry name" value="CO dehydrogenase flavoprotein C-terminal domain-like"/>
    <property type="match status" value="1"/>
</dbReference>
<dbReference type="PANTHER" id="PTHR45444">
    <property type="entry name" value="XANTHINE DEHYDROGENASE"/>
    <property type="match status" value="1"/>
</dbReference>
<name>B0X3W1_CULQU</name>
<feature type="binding site" evidence="20">
    <location>
        <position position="907"/>
    </location>
    <ligand>
        <name>Mo-molybdopterin</name>
        <dbReference type="ChEBI" id="CHEBI:71302"/>
    </ligand>
    <ligandPart>
        <name>Mo</name>
        <dbReference type="ChEBI" id="CHEBI:28685"/>
    </ligandPart>
</feature>
<dbReference type="FunFam" id="3.30.390.50:FF:000003">
    <property type="entry name" value="Aldehyde oxidase1"/>
    <property type="match status" value="1"/>
</dbReference>
<evidence type="ECO:0000256" key="14">
    <source>
        <dbReference type="ARBA" id="ARBA00023140"/>
    </source>
</evidence>
<feature type="binding site" evidence="20">
    <location>
        <position position="38"/>
    </location>
    <ligand>
        <name>[2Fe-2S] cluster</name>
        <dbReference type="ChEBI" id="CHEBI:190135"/>
        <label>1</label>
    </ligand>
</feature>
<sequence length="1274" mass="141199">MSLAVNPHQVPVETSLGSFIRKNAQLSGTKLICREGGCGACIVNVNSEHPVTKERQSWAVNSCLLPVFSCHGLDIVTVEGIGNKTKGFHAVQQRLAHFNGTQCGYCSPGMVMNMYSLLESKGGQVTMQEVENAFGGNLCRCTGYRPILDAFKSLAVDAEPCLKTACQDIEELPKICQNTGKPCQGRCGPLVKKGLHLVFENQREWHKVYDVQDVFAILEKVGSRPYMLVAGNTAHVPARSRSKDRQVVKSKHKRHHIYASALNAARVYRRSDSLEVFIDISSIEELKYHSLGSSSLTVGANTTLTQLLQILTEAAVKSTDFRYCTELAKHVDLIANVPVRNAGTIAGNLWMKNRYNGFPSDLFLILAAVRAKLTIAEAGGKLNTVLVEDFPNLDLNKKVILNVVFPPLNANEFELRSFKVMPRAQSVHAYVNAAFLFEFNADKSLVTSASLCFGGINSTFIHASNTENFLRGKNIFADDVLQNTFKTLSSEISPEDKPGDASVEYRKLLTTTLLYRAVLDIASKHQIPITSKYQSAAQGLHRPLTTSKQEFQTIQKNWPMNKDVPKVEGLAQTAGETKYIEDLPNVPNELYGALVLATRPRCKILGIDPEPAMNLDGVHGFYSAKDIPGRNDFMPTELDNAEVEEIFCSGEVLYYGQPIGVILADTFELAHRAAKLVQVSYGELDGKPVLATLKRVLDAGALDRIHDQPYDQEGEEYGKVGGEYRKIEGRFELPGAVSTFRWSSQMLHLRTGRQDGMDVYSSTQWVDICQIAVAQALKVPENSLNFYVKRLGGAFGSKISRASQFACACAIAAHFSQRPVRLIPSLETNMEAVGKRASCISNYQIEVDEDGRICKLLNNYLEDYGCSLNEPIEWVTAQFYKNCYDASRWKLVGKAAVTNSASNTWCRGPGTNEGITMAENIMEHIAHALGKDPLEVRLANMSENHKIRELLPEFVRDVQYEQRKQEIESFNDANRWKKRGIAIVPMEYPQVFFGQMHALVSIYHIDGTVSITTAGIDMGQGVNTKVAQVAAHILGIPMTKISIKTMSSLTSPNASVSGGSMTSEAASFAVKNACEILLNRIKPVRDEFPEESWEQITQRCHKRTIDLCAMYQYKAGDIQNYQVYGLSCAEVEVDVLTGNVLVRRVDILEDTGESINPAIDVGQIEGAFVMGIGLYFTENLIYSDDNGQLLTNRTWNYHLPGAKDIPVDFRVKLLHNTFNEKFVLRSKTTGEPALNMTVSLLFSLRHALNSARKDAGLSDDWYTIGKSDPMGDKR</sequence>
<dbReference type="FunFam" id="3.90.1170.50:FF:000003">
    <property type="entry name" value="Aldehyde oxidase"/>
    <property type="match status" value="1"/>
</dbReference>
<dbReference type="InterPro" id="IPR016208">
    <property type="entry name" value="Ald_Oxase/xanthine_DH-like"/>
</dbReference>
<evidence type="ECO:0000313" key="25">
    <source>
        <dbReference type="Proteomes" id="UP000002320"/>
    </source>
</evidence>
<dbReference type="InterPro" id="IPR002888">
    <property type="entry name" value="2Fe-2S-bd"/>
</dbReference>
<dbReference type="EMBL" id="DS232324">
    <property type="protein sequence ID" value="EDS40038.1"/>
    <property type="molecule type" value="Genomic_DNA"/>
</dbReference>
<keyword evidence="10" id="KW-0560">Oxidoreductase</keyword>
<feature type="binding site" evidence="20">
    <location>
        <position position="1059"/>
    </location>
    <ligand>
        <name>Mo-molybdopterin</name>
        <dbReference type="ChEBI" id="CHEBI:71302"/>
    </ligand>
    <ligandPart>
        <name>Mo</name>
        <dbReference type="ChEBI" id="CHEBI:28685"/>
    </ligandPart>
</feature>
<evidence type="ECO:0000313" key="24">
    <source>
        <dbReference type="EnsemblMetazoa" id="CPIJ013919-PA"/>
    </source>
</evidence>
<feature type="binding site" evidence="20">
    <location>
        <position position="63"/>
    </location>
    <ligand>
        <name>[2Fe-2S] cluster</name>
        <dbReference type="ChEBI" id="CHEBI:190135"/>
        <label>1</label>
    </ligand>
</feature>
<dbReference type="PANTHER" id="PTHR45444:SF3">
    <property type="entry name" value="XANTHINE DEHYDROGENASE"/>
    <property type="match status" value="1"/>
</dbReference>
<keyword evidence="6" id="KW-0285">Flavoprotein</keyword>
<evidence type="ECO:0000256" key="15">
    <source>
        <dbReference type="ARBA" id="ARBA00034078"/>
    </source>
</evidence>
<dbReference type="PROSITE" id="PS00197">
    <property type="entry name" value="2FE2S_FER_1"/>
    <property type="match status" value="1"/>
</dbReference>
<evidence type="ECO:0000256" key="3">
    <source>
        <dbReference type="ARBA" id="ARBA00006849"/>
    </source>
</evidence>
<evidence type="ECO:0000256" key="19">
    <source>
        <dbReference type="PIRSR" id="PIRSR000127-2"/>
    </source>
</evidence>
<feature type="binding site" evidence="19">
    <location>
        <position position="419"/>
    </location>
    <ligand>
        <name>FAD</name>
        <dbReference type="ChEBI" id="CHEBI:57692"/>
    </ligand>
</feature>
<evidence type="ECO:0000256" key="7">
    <source>
        <dbReference type="ARBA" id="ARBA00022714"/>
    </source>
</evidence>
<comment type="similarity">
    <text evidence="3">Belongs to the xanthine dehydrogenase family.</text>
</comment>
<feature type="binding site" evidence="20">
    <location>
        <position position="764"/>
    </location>
    <ligand>
        <name>Mo-molybdopterin</name>
        <dbReference type="ChEBI" id="CHEBI:71302"/>
    </ligand>
    <ligandPart>
        <name>Mo</name>
        <dbReference type="ChEBI" id="CHEBI:28685"/>
    </ligandPart>
</feature>